<dbReference type="InterPro" id="IPR011989">
    <property type="entry name" value="ARM-like"/>
</dbReference>
<evidence type="ECO:0000313" key="5">
    <source>
        <dbReference type="Proteomes" id="UP000762676"/>
    </source>
</evidence>
<dbReference type="Proteomes" id="UP000762676">
    <property type="component" value="Unassembled WGS sequence"/>
</dbReference>
<feature type="domain" description="Stalled ribosome sensor GCN1-like N-terminal" evidence="3">
    <location>
        <begin position="3"/>
        <end position="128"/>
    </location>
</feature>
<dbReference type="AlphaFoldDB" id="A0AAV4HB45"/>
<dbReference type="Pfam" id="PF24993">
    <property type="entry name" value="GNC1_N"/>
    <property type="match status" value="1"/>
</dbReference>
<dbReference type="Gene3D" id="1.25.10.10">
    <property type="entry name" value="Leucine-rich Repeat Variant"/>
    <property type="match status" value="1"/>
</dbReference>
<dbReference type="EMBL" id="BMAT01008895">
    <property type="protein sequence ID" value="GFR94660.1"/>
    <property type="molecule type" value="Genomic_DNA"/>
</dbReference>
<dbReference type="GO" id="GO:0003676">
    <property type="term" value="F:nucleic acid binding"/>
    <property type="evidence" value="ECO:0007669"/>
    <property type="project" value="InterPro"/>
</dbReference>
<feature type="non-terminal residue" evidence="4">
    <location>
        <position position="1"/>
    </location>
</feature>
<dbReference type="GO" id="GO:0005829">
    <property type="term" value="C:cytosol"/>
    <property type="evidence" value="ECO:0007669"/>
    <property type="project" value="TreeGrafter"/>
</dbReference>
<accession>A0AAV4HB45</accession>
<evidence type="ECO:0000259" key="3">
    <source>
        <dbReference type="Pfam" id="PF24993"/>
    </source>
</evidence>
<protein>
    <submittedName>
        <fullName evidence="4">Translational activator GCN1-like</fullName>
    </submittedName>
</protein>
<dbReference type="InterPro" id="IPR016024">
    <property type="entry name" value="ARM-type_fold"/>
</dbReference>
<evidence type="ECO:0000256" key="2">
    <source>
        <dbReference type="ARBA" id="ARBA00022737"/>
    </source>
</evidence>
<dbReference type="PANTHER" id="PTHR23346:SF7">
    <property type="entry name" value="STALLED RIBOSOME SENSOR GCN1"/>
    <property type="match status" value="1"/>
</dbReference>
<dbReference type="GO" id="GO:0034198">
    <property type="term" value="P:cellular response to amino acid starvation"/>
    <property type="evidence" value="ECO:0007669"/>
    <property type="project" value="TreeGrafter"/>
</dbReference>
<dbReference type="InterPro" id="IPR036397">
    <property type="entry name" value="RNaseH_sf"/>
</dbReference>
<dbReference type="PANTHER" id="PTHR23346">
    <property type="entry name" value="TRANSLATIONAL ACTIVATOR GCN1-RELATED"/>
    <property type="match status" value="1"/>
</dbReference>
<comment type="similarity">
    <text evidence="1">Belongs to the GCN1 family.</text>
</comment>
<proteinExistence type="inferred from homology"/>
<evidence type="ECO:0000256" key="1">
    <source>
        <dbReference type="ARBA" id="ARBA00007366"/>
    </source>
</evidence>
<dbReference type="GO" id="GO:0006417">
    <property type="term" value="P:regulation of translation"/>
    <property type="evidence" value="ECO:0007669"/>
    <property type="project" value="TreeGrafter"/>
</dbReference>
<evidence type="ECO:0000313" key="4">
    <source>
        <dbReference type="EMBL" id="GFR94660.1"/>
    </source>
</evidence>
<dbReference type="GO" id="GO:0019887">
    <property type="term" value="F:protein kinase regulator activity"/>
    <property type="evidence" value="ECO:0007669"/>
    <property type="project" value="TreeGrafter"/>
</dbReference>
<sequence length="693" mass="77466">VPFLDLYTKQVLANRTAIPKAILLNVTELLRHCSHDEFKDQVLPAAQKAMLRNPEVIQDAVSELVRGVKLDLSQYALDVMKLFAGPISSKDETSRTIAVQAMKNLAIQCSDSGAIEKLAQNLFKILGGVGNLVYNTVSGTSTLQALSTTVALMFLPTLQQEVHEGTLVHTLSMLSLWCGKFYTEVPDKLLEWFQKGMALKTSTSAVRNEYIRCMNAAFHADTMHQASKILPLLLQTLDKAEKQPNQQQLVAEMVSASCLLVKLAAVDIEAESKLGPFWNMILDTKKQHLVNTKFLSSASDETLQSLIFLLERLISEFPSKMSETVSKPYYRALIFCLCRKSWAVRRAAITSTKKILSLLGGAQIAVSLIEEFQKLQQDQTLSDLTQLVSKDEEASKSDSGESNKVVAARTMSSALQSICAVEKVDPVDAEKIALITLIPTHHPYIGKKSLSYCPRAGRPKSCVNEQTVASIKKDIDEDPHISVRELSNTNGLSYGTVHTIITEHLRMKKVCARWIPHLLTEDQKRERVHRAMELLSMFEPHGPKRLSDILTGDETWFPFFIIPPKRLNRMWVDGQGDRPVVLRPGFQSRKRIFTVFFNYSGPLVVDILHQDSTMTATYHVQNVLSQVKSAINEQRSKVSTSRTLLLHDNADPHKARATTQSLREQGIQVLPYPAYSPDLAPCSSGCFRFCRTD</sequence>
<reference evidence="4 5" key="1">
    <citation type="journal article" date="2021" name="Elife">
        <title>Chloroplast acquisition without the gene transfer in kleptoplastic sea slugs, Plakobranchus ocellatus.</title>
        <authorList>
            <person name="Maeda T."/>
            <person name="Takahashi S."/>
            <person name="Yoshida T."/>
            <person name="Shimamura S."/>
            <person name="Takaki Y."/>
            <person name="Nagai Y."/>
            <person name="Toyoda A."/>
            <person name="Suzuki Y."/>
            <person name="Arimoto A."/>
            <person name="Ishii H."/>
            <person name="Satoh N."/>
            <person name="Nishiyama T."/>
            <person name="Hasebe M."/>
            <person name="Maruyama T."/>
            <person name="Minagawa J."/>
            <person name="Obokata J."/>
            <person name="Shigenobu S."/>
        </authorList>
    </citation>
    <scope>NUCLEOTIDE SEQUENCE [LARGE SCALE GENOMIC DNA]</scope>
</reference>
<gene>
    <name evidence="4" type="ORF">ElyMa_004409000</name>
</gene>
<dbReference type="InterPro" id="IPR056810">
    <property type="entry name" value="GNC1-like_N"/>
</dbReference>
<organism evidence="4 5">
    <name type="scientific">Elysia marginata</name>
    <dbReference type="NCBI Taxonomy" id="1093978"/>
    <lineage>
        <taxon>Eukaryota</taxon>
        <taxon>Metazoa</taxon>
        <taxon>Spiralia</taxon>
        <taxon>Lophotrochozoa</taxon>
        <taxon>Mollusca</taxon>
        <taxon>Gastropoda</taxon>
        <taxon>Heterobranchia</taxon>
        <taxon>Euthyneura</taxon>
        <taxon>Panpulmonata</taxon>
        <taxon>Sacoglossa</taxon>
        <taxon>Placobranchoidea</taxon>
        <taxon>Plakobranchidae</taxon>
        <taxon>Elysia</taxon>
    </lineage>
</organism>
<name>A0AAV4HB45_9GAST</name>
<keyword evidence="2" id="KW-0677">Repeat</keyword>
<comment type="caution">
    <text evidence="4">The sequence shown here is derived from an EMBL/GenBank/DDBJ whole genome shotgun (WGS) entry which is preliminary data.</text>
</comment>
<dbReference type="Gene3D" id="3.30.420.10">
    <property type="entry name" value="Ribonuclease H-like superfamily/Ribonuclease H"/>
    <property type="match status" value="1"/>
</dbReference>
<keyword evidence="5" id="KW-1185">Reference proteome</keyword>
<dbReference type="SUPFAM" id="SSF48371">
    <property type="entry name" value="ARM repeat"/>
    <property type="match status" value="1"/>
</dbReference>